<evidence type="ECO:0000256" key="8">
    <source>
        <dbReference type="ARBA" id="ARBA00023224"/>
    </source>
</evidence>
<dbReference type="CDD" id="cd11386">
    <property type="entry name" value="MCP_signal"/>
    <property type="match status" value="1"/>
</dbReference>
<keyword evidence="2" id="KW-1003">Cell membrane</keyword>
<dbReference type="PROSITE" id="PS50111">
    <property type="entry name" value="CHEMOTAXIS_TRANSDUC_2"/>
    <property type="match status" value="1"/>
</dbReference>
<comment type="subcellular location">
    <subcellularLocation>
        <location evidence="1">Cell membrane</location>
        <topology evidence="1">Multi-pass membrane protein</topology>
    </subcellularLocation>
</comment>
<feature type="transmembrane region" description="Helical" evidence="11">
    <location>
        <begin position="319"/>
        <end position="337"/>
    </location>
</feature>
<protein>
    <submittedName>
        <fullName evidence="15">Methyl-accepting chemotaxis protein</fullName>
    </submittedName>
</protein>
<evidence type="ECO:0000313" key="15">
    <source>
        <dbReference type="EMBL" id="GAA4878014.1"/>
    </source>
</evidence>
<dbReference type="CDD" id="cd18773">
    <property type="entry name" value="PDC1_HK_sensor"/>
    <property type="match status" value="1"/>
</dbReference>
<evidence type="ECO:0000259" key="12">
    <source>
        <dbReference type="PROSITE" id="PS50111"/>
    </source>
</evidence>
<keyword evidence="3" id="KW-0145">Chemotaxis</keyword>
<evidence type="ECO:0000313" key="16">
    <source>
        <dbReference type="Proteomes" id="UP001499988"/>
    </source>
</evidence>
<dbReference type="EMBL" id="BAABJZ010000012">
    <property type="protein sequence ID" value="GAA4878014.1"/>
    <property type="molecule type" value="Genomic_DNA"/>
</dbReference>
<evidence type="ECO:0000256" key="3">
    <source>
        <dbReference type="ARBA" id="ARBA00022500"/>
    </source>
</evidence>
<keyword evidence="8 10" id="KW-0807">Transducer</keyword>
<dbReference type="Gene3D" id="1.10.287.950">
    <property type="entry name" value="Methyl-accepting chemotaxis protein"/>
    <property type="match status" value="1"/>
</dbReference>
<evidence type="ECO:0000256" key="5">
    <source>
        <dbReference type="ARBA" id="ARBA00022692"/>
    </source>
</evidence>
<evidence type="ECO:0000256" key="7">
    <source>
        <dbReference type="ARBA" id="ARBA00023136"/>
    </source>
</evidence>
<dbReference type="Pfam" id="PF00672">
    <property type="entry name" value="HAMP"/>
    <property type="match status" value="1"/>
</dbReference>
<evidence type="ECO:0000256" key="4">
    <source>
        <dbReference type="ARBA" id="ARBA00022679"/>
    </source>
</evidence>
<comment type="caution">
    <text evidence="15">The sequence shown here is derived from an EMBL/GenBank/DDBJ whole genome shotgun (WGS) entry which is preliminary data.</text>
</comment>
<dbReference type="Pfam" id="PF02743">
    <property type="entry name" value="dCache_1"/>
    <property type="match status" value="1"/>
</dbReference>
<dbReference type="CDD" id="cd06225">
    <property type="entry name" value="HAMP"/>
    <property type="match status" value="1"/>
</dbReference>
<keyword evidence="16" id="KW-1185">Reference proteome</keyword>
<dbReference type="PROSITE" id="PS50926">
    <property type="entry name" value="TRAM"/>
    <property type="match status" value="1"/>
</dbReference>
<dbReference type="SMART" id="SM00283">
    <property type="entry name" value="MA"/>
    <property type="match status" value="1"/>
</dbReference>
<name>A0ABP9EHT5_9GAMM</name>
<keyword evidence="6 11" id="KW-1133">Transmembrane helix</keyword>
<evidence type="ECO:0000256" key="9">
    <source>
        <dbReference type="ARBA" id="ARBA00029447"/>
    </source>
</evidence>
<dbReference type="Gene3D" id="3.30.450.20">
    <property type="entry name" value="PAS domain"/>
    <property type="match status" value="1"/>
</dbReference>
<dbReference type="InterPro" id="IPR033479">
    <property type="entry name" value="dCache_1"/>
</dbReference>
<organism evidence="15 16">
    <name type="scientific">Ferrimonas pelagia</name>
    <dbReference type="NCBI Taxonomy" id="1177826"/>
    <lineage>
        <taxon>Bacteria</taxon>
        <taxon>Pseudomonadati</taxon>
        <taxon>Pseudomonadota</taxon>
        <taxon>Gammaproteobacteria</taxon>
        <taxon>Alteromonadales</taxon>
        <taxon>Ferrimonadaceae</taxon>
        <taxon>Ferrimonas</taxon>
    </lineage>
</organism>
<sequence length="666" mass="73124">MDFLRRSITRQLVAAIAGSVFIILLFGSVLLVNKTANVARAQLDIGIDRLLSFKSAQITGFFEARGQVIHSVFASPQVQRFFAEYDRRGGTLSGDPDYADLVQYFRFFSAQDPAIKSVFFGSENTHEYFDLEGRYEGDPNYYTSKRPWWGEAKGKDRLYVSDPAVDANDGSVSATIKRTVYDLSGRFLGIGGMDILVSTIGEQLLSQVQYEGQGQAFMLTDEGKAVFFPAFDEQFKPGDRIGQLDGDDNYAHFAQLQTAMERQEQGHSEVEYQGETMVVRWQPIHSDYPQVNWRLGLMIPKAYLTEQILSVRLDTTVKGVGFTLLISLLVWALLLPLRRQLKRLLAAMEEIGDGDADLRRRIDINRIDEMGKLARAFNRFAEKVHGLISRSSAMTCEVKEASEQAQVACTDTLAAIEHQQGRIEQISTATTEMAQTSQEMADRAQHVFGHANAAQSQVGQANEVVVQAEDRLGLLNGKVQEAASVVAVLGNNASQIGEVLEVIRTIAEQTNLLALNAAIEAARAGEQGRGFAVVADEVRTLASRTQDSTANIQRIIEQLQQSSETAQQVMVQSCEEAAASAAVSEQLRAALAQAQDAVQGIQSEIQSISTAISQQATAAGDIDEKVVAVQELIQETGQRSRSLAHSIGNVSQASDGIERQLSRFKV</sequence>
<dbReference type="Proteomes" id="UP001499988">
    <property type="component" value="Unassembled WGS sequence"/>
</dbReference>
<dbReference type="PROSITE" id="PS50885">
    <property type="entry name" value="HAMP"/>
    <property type="match status" value="1"/>
</dbReference>
<proteinExistence type="inferred from homology"/>
<dbReference type="SMART" id="SM00304">
    <property type="entry name" value="HAMP"/>
    <property type="match status" value="1"/>
</dbReference>
<reference evidence="16" key="1">
    <citation type="journal article" date="2019" name="Int. J. Syst. Evol. Microbiol.">
        <title>The Global Catalogue of Microorganisms (GCM) 10K type strain sequencing project: providing services to taxonomists for standard genome sequencing and annotation.</title>
        <authorList>
            <consortium name="The Broad Institute Genomics Platform"/>
            <consortium name="The Broad Institute Genome Sequencing Center for Infectious Disease"/>
            <person name="Wu L."/>
            <person name="Ma J."/>
        </authorList>
    </citation>
    <scope>NUCLEOTIDE SEQUENCE [LARGE SCALE GENOMIC DNA]</scope>
    <source>
        <strain evidence="16">JCM 18401</strain>
    </source>
</reference>
<evidence type="ECO:0000256" key="6">
    <source>
        <dbReference type="ARBA" id="ARBA00022989"/>
    </source>
</evidence>
<evidence type="ECO:0000256" key="1">
    <source>
        <dbReference type="ARBA" id="ARBA00004651"/>
    </source>
</evidence>
<keyword evidence="4" id="KW-0808">Transferase</keyword>
<gene>
    <name evidence="15" type="ORF">GCM10023333_09230</name>
</gene>
<feature type="domain" description="TRAM" evidence="14">
    <location>
        <begin position="455"/>
        <end position="518"/>
    </location>
</feature>
<feature type="domain" description="HAMP" evidence="13">
    <location>
        <begin position="335"/>
        <end position="389"/>
    </location>
</feature>
<dbReference type="PANTHER" id="PTHR32089">
    <property type="entry name" value="METHYL-ACCEPTING CHEMOTAXIS PROTEIN MCPB"/>
    <property type="match status" value="1"/>
</dbReference>
<evidence type="ECO:0000256" key="10">
    <source>
        <dbReference type="PROSITE-ProRule" id="PRU00284"/>
    </source>
</evidence>
<evidence type="ECO:0000259" key="14">
    <source>
        <dbReference type="PROSITE" id="PS50926"/>
    </source>
</evidence>
<dbReference type="InterPro" id="IPR003660">
    <property type="entry name" value="HAMP_dom"/>
</dbReference>
<comment type="similarity">
    <text evidence="9">Belongs to the methyl-accepting chemotaxis (MCP) protein family.</text>
</comment>
<dbReference type="SUPFAM" id="SSF58104">
    <property type="entry name" value="Methyl-accepting chemotaxis protein (MCP) signaling domain"/>
    <property type="match status" value="1"/>
</dbReference>
<dbReference type="RefSeq" id="WP_345333878.1">
    <property type="nucleotide sequence ID" value="NZ_BAABJZ010000012.1"/>
</dbReference>
<feature type="domain" description="Methyl-accepting transducer" evidence="12">
    <location>
        <begin position="394"/>
        <end position="630"/>
    </location>
</feature>
<evidence type="ECO:0000256" key="2">
    <source>
        <dbReference type="ARBA" id="ARBA00022475"/>
    </source>
</evidence>
<dbReference type="InterPro" id="IPR002792">
    <property type="entry name" value="TRAM_dom"/>
</dbReference>
<feature type="transmembrane region" description="Helical" evidence="11">
    <location>
        <begin position="12"/>
        <end position="32"/>
    </location>
</feature>
<accession>A0ABP9EHT5</accession>
<dbReference type="CDD" id="cd12912">
    <property type="entry name" value="PDC2_MCP_like"/>
    <property type="match status" value="1"/>
</dbReference>
<dbReference type="Pfam" id="PF00015">
    <property type="entry name" value="MCPsignal"/>
    <property type="match status" value="1"/>
</dbReference>
<keyword evidence="7 11" id="KW-0472">Membrane</keyword>
<keyword evidence="5 11" id="KW-0812">Transmembrane</keyword>
<evidence type="ECO:0000259" key="13">
    <source>
        <dbReference type="PROSITE" id="PS50885"/>
    </source>
</evidence>
<evidence type="ECO:0000256" key="11">
    <source>
        <dbReference type="SAM" id="Phobius"/>
    </source>
</evidence>
<dbReference type="InterPro" id="IPR004089">
    <property type="entry name" value="MCPsignal_dom"/>
</dbReference>
<dbReference type="PANTHER" id="PTHR32089:SF120">
    <property type="entry name" value="METHYL-ACCEPTING CHEMOTAXIS PROTEIN TLPQ"/>
    <property type="match status" value="1"/>
</dbReference>